<name>A0A382ZEG1_9ZZZZ</name>
<proteinExistence type="predicted"/>
<reference evidence="1" key="1">
    <citation type="submission" date="2018-05" db="EMBL/GenBank/DDBJ databases">
        <authorList>
            <person name="Lanie J.A."/>
            <person name="Ng W.-L."/>
            <person name="Kazmierczak K.M."/>
            <person name="Andrzejewski T.M."/>
            <person name="Davidsen T.M."/>
            <person name="Wayne K.J."/>
            <person name="Tettelin H."/>
            <person name="Glass J.I."/>
            <person name="Rusch D."/>
            <person name="Podicherti R."/>
            <person name="Tsui H.-C.T."/>
            <person name="Winkler M.E."/>
        </authorList>
    </citation>
    <scope>NUCLEOTIDE SEQUENCE</scope>
</reference>
<evidence type="ECO:0000313" key="1">
    <source>
        <dbReference type="EMBL" id="SVD93599.1"/>
    </source>
</evidence>
<sequence length="41" mass="4717">MTNLFINRIFPENIRSGNRPDFTLKSAGEWISVIEGKKCSF</sequence>
<dbReference type="EMBL" id="UINC01183052">
    <property type="protein sequence ID" value="SVD93599.1"/>
    <property type="molecule type" value="Genomic_DNA"/>
</dbReference>
<organism evidence="1">
    <name type="scientific">marine metagenome</name>
    <dbReference type="NCBI Taxonomy" id="408172"/>
    <lineage>
        <taxon>unclassified sequences</taxon>
        <taxon>metagenomes</taxon>
        <taxon>ecological metagenomes</taxon>
    </lineage>
</organism>
<accession>A0A382ZEG1</accession>
<gene>
    <name evidence="1" type="ORF">METZ01_LOCUS446453</name>
</gene>
<protein>
    <submittedName>
        <fullName evidence="1">Uncharacterized protein</fullName>
    </submittedName>
</protein>
<dbReference type="AlphaFoldDB" id="A0A382ZEG1"/>